<dbReference type="Pfam" id="PF07670">
    <property type="entry name" value="Gate"/>
    <property type="match status" value="2"/>
</dbReference>
<evidence type="ECO:0000256" key="5">
    <source>
        <dbReference type="ARBA" id="ARBA00022496"/>
    </source>
</evidence>
<dbReference type="Gene3D" id="1.10.287.1770">
    <property type="match status" value="1"/>
</dbReference>
<evidence type="ECO:0000256" key="14">
    <source>
        <dbReference type="NCBIfam" id="TIGR00437"/>
    </source>
</evidence>
<dbReference type="InterPro" id="IPR041069">
    <property type="entry name" value="FeoB_Cyto"/>
</dbReference>
<evidence type="ECO:0000256" key="10">
    <source>
        <dbReference type="ARBA" id="ARBA00023065"/>
    </source>
</evidence>
<evidence type="ECO:0000256" key="2">
    <source>
        <dbReference type="ARBA" id="ARBA00004651"/>
    </source>
</evidence>
<protein>
    <recommendedName>
        <fullName evidence="13 14">Ferrous iron transport protein B</fullName>
    </recommendedName>
</protein>
<evidence type="ECO:0000256" key="4">
    <source>
        <dbReference type="ARBA" id="ARBA00022475"/>
    </source>
</evidence>
<feature type="binding site" evidence="16">
    <location>
        <position position="36"/>
    </location>
    <ligand>
        <name>Mg(2+)</name>
        <dbReference type="ChEBI" id="CHEBI:18420"/>
        <label>2</label>
    </ligand>
</feature>
<dbReference type="CDD" id="cd01879">
    <property type="entry name" value="FeoB"/>
    <property type="match status" value="1"/>
</dbReference>
<dbReference type="GO" id="GO:0015093">
    <property type="term" value="F:ferrous iron transmembrane transporter activity"/>
    <property type="evidence" value="ECO:0007669"/>
    <property type="project" value="UniProtKB-UniRule"/>
</dbReference>
<dbReference type="GO" id="GO:0005525">
    <property type="term" value="F:GTP binding"/>
    <property type="evidence" value="ECO:0007669"/>
    <property type="project" value="UniProtKB-KW"/>
</dbReference>
<evidence type="ECO:0000313" key="20">
    <source>
        <dbReference type="Proteomes" id="UP000176938"/>
    </source>
</evidence>
<comment type="caution">
    <text evidence="19">The sequence shown here is derived from an EMBL/GenBank/DDBJ whole genome shotgun (WGS) entry which is preliminary data.</text>
</comment>
<evidence type="ECO:0000256" key="3">
    <source>
        <dbReference type="ARBA" id="ARBA00022448"/>
    </source>
</evidence>
<dbReference type="InterPro" id="IPR003373">
    <property type="entry name" value="Fe2_transport_prot-B"/>
</dbReference>
<dbReference type="InterPro" id="IPR011642">
    <property type="entry name" value="Gate_dom"/>
</dbReference>
<feature type="binding site" evidence="15">
    <location>
        <begin position="128"/>
        <end position="131"/>
    </location>
    <ligand>
        <name>GTP</name>
        <dbReference type="ChEBI" id="CHEBI:37565"/>
        <label>1</label>
    </ligand>
</feature>
<keyword evidence="9 17" id="KW-0408">Iron</keyword>
<dbReference type="EMBL" id="METP01000007">
    <property type="protein sequence ID" value="OGC07208.1"/>
    <property type="molecule type" value="Genomic_DNA"/>
</dbReference>
<evidence type="ECO:0000256" key="9">
    <source>
        <dbReference type="ARBA" id="ARBA00023004"/>
    </source>
</evidence>
<dbReference type="Pfam" id="PF17910">
    <property type="entry name" value="FeoB_Cyto"/>
    <property type="match status" value="1"/>
</dbReference>
<feature type="binding site" evidence="15">
    <location>
        <begin position="157"/>
        <end position="159"/>
    </location>
    <ligand>
        <name>GTP</name>
        <dbReference type="ChEBI" id="CHEBI:37565"/>
        <label>1</label>
    </ligand>
</feature>
<dbReference type="InterPro" id="IPR050860">
    <property type="entry name" value="FeoB_GTPase"/>
</dbReference>
<evidence type="ECO:0000256" key="16">
    <source>
        <dbReference type="PIRSR" id="PIRSR603373-2"/>
    </source>
</evidence>
<feature type="binding site" evidence="15">
    <location>
        <begin position="68"/>
        <end position="71"/>
    </location>
    <ligand>
        <name>GTP</name>
        <dbReference type="ChEBI" id="CHEBI:37565"/>
        <label>1</label>
    </ligand>
</feature>
<feature type="transmembrane region" description="Helical" evidence="17">
    <location>
        <begin position="437"/>
        <end position="462"/>
    </location>
</feature>
<dbReference type="PROSITE" id="PS51711">
    <property type="entry name" value="G_FEOB"/>
    <property type="match status" value="1"/>
</dbReference>
<dbReference type="GO" id="GO:0005886">
    <property type="term" value="C:plasma membrane"/>
    <property type="evidence" value="ECO:0007669"/>
    <property type="project" value="UniProtKB-SubCell"/>
</dbReference>
<keyword evidence="7 15" id="KW-0547">Nucleotide-binding</keyword>
<feature type="transmembrane region" description="Helical" evidence="17">
    <location>
        <begin position="468"/>
        <end position="489"/>
    </location>
</feature>
<evidence type="ECO:0000256" key="17">
    <source>
        <dbReference type="RuleBase" id="RU362098"/>
    </source>
</evidence>
<keyword evidence="16" id="KW-0460">Magnesium</keyword>
<dbReference type="Pfam" id="PF07664">
    <property type="entry name" value="FeoB_C"/>
    <property type="match status" value="1"/>
</dbReference>
<dbReference type="AlphaFoldDB" id="A0A1F4RGC7"/>
<dbReference type="GO" id="GO:0046872">
    <property type="term" value="F:metal ion binding"/>
    <property type="evidence" value="ECO:0007669"/>
    <property type="project" value="UniProtKB-KW"/>
</dbReference>
<feature type="transmembrane region" description="Helical" evidence="17">
    <location>
        <begin position="629"/>
        <end position="650"/>
    </location>
</feature>
<feature type="transmembrane region" description="Helical" evidence="17">
    <location>
        <begin position="521"/>
        <end position="540"/>
    </location>
</feature>
<dbReference type="PANTHER" id="PTHR43185">
    <property type="entry name" value="FERROUS IRON TRANSPORT PROTEIN B"/>
    <property type="match status" value="1"/>
</dbReference>
<dbReference type="InterPro" id="IPR030389">
    <property type="entry name" value="G_FEOB_dom"/>
</dbReference>
<feature type="domain" description="FeoB-type G" evidence="18">
    <location>
        <begin position="15"/>
        <end position="177"/>
    </location>
</feature>
<keyword evidence="5 17" id="KW-0410">Iron transport</keyword>
<proteinExistence type="inferred from homology"/>
<evidence type="ECO:0000256" key="8">
    <source>
        <dbReference type="ARBA" id="ARBA00022989"/>
    </source>
</evidence>
<keyword evidence="12 17" id="KW-0472">Membrane</keyword>
<feature type="transmembrane region" description="Helical" evidence="17">
    <location>
        <begin position="552"/>
        <end position="576"/>
    </location>
</feature>
<feature type="transmembrane region" description="Helical" evidence="17">
    <location>
        <begin position="286"/>
        <end position="305"/>
    </location>
</feature>
<keyword evidence="16" id="KW-0479">Metal-binding</keyword>
<evidence type="ECO:0000256" key="6">
    <source>
        <dbReference type="ARBA" id="ARBA00022692"/>
    </source>
</evidence>
<feature type="transmembrane region" description="Helical" evidence="17">
    <location>
        <begin position="354"/>
        <end position="378"/>
    </location>
</feature>
<comment type="subcellular location">
    <subcellularLocation>
        <location evidence="17">Cell inner membrane</location>
        <topology evidence="17">Multi-pass membrane protein</topology>
    </subcellularLocation>
    <subcellularLocation>
        <location evidence="2">Cell membrane</location>
        <topology evidence="2">Multi-pass membrane protein</topology>
    </subcellularLocation>
</comment>
<feature type="transmembrane region" description="Helical" evidence="17">
    <location>
        <begin position="398"/>
        <end position="416"/>
    </location>
</feature>
<dbReference type="NCBIfam" id="TIGR00437">
    <property type="entry name" value="feoB"/>
    <property type="match status" value="1"/>
</dbReference>
<evidence type="ECO:0000256" key="12">
    <source>
        <dbReference type="ARBA" id="ARBA00023136"/>
    </source>
</evidence>
<organism evidence="19 20">
    <name type="scientific">candidate division WOR-1 bacterium RIFCSPLOWO2_02_FULL_46_20</name>
    <dbReference type="NCBI Taxonomy" id="1802567"/>
    <lineage>
        <taxon>Bacteria</taxon>
        <taxon>Bacillati</taxon>
        <taxon>Saganbacteria</taxon>
    </lineage>
</organism>
<feature type="binding site" evidence="16">
    <location>
        <position position="37"/>
    </location>
    <ligand>
        <name>Mg(2+)</name>
        <dbReference type="ChEBI" id="CHEBI:18420"/>
        <label>2</label>
    </ligand>
</feature>
<evidence type="ECO:0000256" key="11">
    <source>
        <dbReference type="ARBA" id="ARBA00023134"/>
    </source>
</evidence>
<comment type="function">
    <text evidence="1 17">Probable transporter of a GTP-driven Fe(2+) uptake system.</text>
</comment>
<keyword evidence="11 15" id="KW-0342">GTP-binding</keyword>
<name>A0A1F4RGC7_UNCSA</name>
<evidence type="ECO:0000259" key="18">
    <source>
        <dbReference type="PROSITE" id="PS51711"/>
    </source>
</evidence>
<comment type="similarity">
    <text evidence="17">Belongs to the TRAFAC class TrmE-Era-EngA-EngB-Septin-like GTPase superfamily. FeoB GTPase (TC 9.A.8) family.</text>
</comment>
<feature type="transmembrane region" description="Helical" evidence="17">
    <location>
        <begin position="597"/>
        <end position="617"/>
    </location>
</feature>
<feature type="binding site" evidence="15">
    <location>
        <begin position="22"/>
        <end position="29"/>
    </location>
    <ligand>
        <name>GTP</name>
        <dbReference type="ChEBI" id="CHEBI:37565"/>
        <label>1</label>
    </ligand>
</feature>
<dbReference type="SUPFAM" id="SSF52540">
    <property type="entry name" value="P-loop containing nucleoside triphosphate hydrolases"/>
    <property type="match status" value="1"/>
</dbReference>
<evidence type="ECO:0000256" key="13">
    <source>
        <dbReference type="ARBA" id="ARBA00031200"/>
    </source>
</evidence>
<evidence type="ECO:0000313" key="19">
    <source>
        <dbReference type="EMBL" id="OGC07208.1"/>
    </source>
</evidence>
<keyword evidence="6 17" id="KW-0812">Transmembrane</keyword>
<dbReference type="Proteomes" id="UP000176938">
    <property type="component" value="Unassembled WGS sequence"/>
</dbReference>
<reference evidence="19 20" key="1">
    <citation type="journal article" date="2016" name="Nat. Commun.">
        <title>Thousands of microbial genomes shed light on interconnected biogeochemical processes in an aquifer system.</title>
        <authorList>
            <person name="Anantharaman K."/>
            <person name="Brown C.T."/>
            <person name="Hug L.A."/>
            <person name="Sharon I."/>
            <person name="Castelle C.J."/>
            <person name="Probst A.J."/>
            <person name="Thomas B.C."/>
            <person name="Singh A."/>
            <person name="Wilkins M.J."/>
            <person name="Karaoz U."/>
            <person name="Brodie E.L."/>
            <person name="Williams K.H."/>
            <person name="Hubbard S.S."/>
            <person name="Banfield J.F."/>
        </authorList>
    </citation>
    <scope>NUCLEOTIDE SEQUENCE [LARGE SCALE GENOMIC DNA]</scope>
</reference>
<accession>A0A1F4RGC7</accession>
<evidence type="ECO:0000256" key="15">
    <source>
        <dbReference type="PIRSR" id="PIRSR603373-1"/>
    </source>
</evidence>
<evidence type="ECO:0000256" key="7">
    <source>
        <dbReference type="ARBA" id="ARBA00022741"/>
    </source>
</evidence>
<keyword evidence="4" id="KW-1003">Cell membrane</keyword>
<keyword evidence="8 17" id="KW-1133">Transmembrane helix</keyword>
<feature type="binding site" evidence="15">
    <location>
        <begin position="47"/>
        <end position="51"/>
    </location>
    <ligand>
        <name>GTP</name>
        <dbReference type="ChEBI" id="CHEBI:37565"/>
        <label>1</label>
    </ligand>
</feature>
<dbReference type="PANTHER" id="PTHR43185:SF1">
    <property type="entry name" value="FE(2+) TRANSPORTER FEOB"/>
    <property type="match status" value="1"/>
</dbReference>
<keyword evidence="10" id="KW-0406">Ion transport</keyword>
<sequence>MHELEGKVNLDFSGMPKIVLAGNPNVGKSVVFAHLTGQYVTVSNYPGTTVEISRGIGKLKGQRIEIVDAPGMNSLTPSSEDEKVARDLLLKEEPASIIQIADAKNLRRTLLLTLQLIETGLPLLLDLNMMDELKQRRMSVDRHKLSEILQIPIVFTVATEGVGISELKKIALEGKRSSLKINYGEKIEHAVADIGKLLPGFFVSGRAISLMFLSYDLSIELWLVERFGQEVLTKAQAIRQELQANFARKLNQIIGEIRQREVVRLVKRVLTTKPVAMLFMQRLGNITMRPLTGIPILLFILYLMYKFVGELAAQLGVNYLEEVVFGTYLNPWASGVVAWLIPIKFIQEFLVGDYGIITMALTYAFAIVLPIITAFFIFFSLLEDSGYLPRLAILLNRAFRIIGLSGKAVIPLVLGLGCDTMATMTTRTLETKRERIIATLLLALAIPCSAQLGVILGMIGGLSTKATTIWAGVVIGVLLLVGFIAAKILPGESSDFILEIPPLRVPKISNILVKTLARLEWYLREAVPLFILGTMILFFLDKFQLLVILENLASPIVVNFLGLPAKATQAFLIGFLRRDYGAAGLFALARQGLMSPVQIVVSLVTITLFVPCIAQVLVMIKERGARVTFWIVAFVFPFAFLVGGILNLILRVMRVSL</sequence>
<keyword evidence="3 17" id="KW-0813">Transport</keyword>
<evidence type="ECO:0000256" key="1">
    <source>
        <dbReference type="ARBA" id="ARBA00003926"/>
    </source>
</evidence>
<gene>
    <name evidence="19" type="ORF">A3H38_03265</name>
</gene>
<dbReference type="Gene3D" id="3.40.50.300">
    <property type="entry name" value="P-loop containing nucleotide triphosphate hydrolases"/>
    <property type="match status" value="1"/>
</dbReference>
<dbReference type="InterPro" id="IPR027417">
    <property type="entry name" value="P-loop_NTPase"/>
</dbReference>
<dbReference type="Pfam" id="PF02421">
    <property type="entry name" value="FeoB_N"/>
    <property type="match status" value="1"/>
</dbReference>
<dbReference type="InterPro" id="IPR011640">
    <property type="entry name" value="Fe2_transport_prot_B_C"/>
</dbReference>